<evidence type="ECO:0008006" key="3">
    <source>
        <dbReference type="Google" id="ProtNLM"/>
    </source>
</evidence>
<gene>
    <name evidence="1" type="ORF">BJ963_003639</name>
</gene>
<dbReference type="AlphaFoldDB" id="A0A852T6N1"/>
<accession>A0A852T6N1</accession>
<dbReference type="EMBL" id="JACCBJ010000001">
    <property type="protein sequence ID" value="NYD76120.1"/>
    <property type="molecule type" value="Genomic_DNA"/>
</dbReference>
<dbReference type="InterPro" id="IPR032359">
    <property type="entry name" value="KwaB-like"/>
</dbReference>
<dbReference type="Pfam" id="PF16162">
    <property type="entry name" value="KwaB"/>
    <property type="match status" value="1"/>
</dbReference>
<reference evidence="1 2" key="1">
    <citation type="submission" date="2020-07" db="EMBL/GenBank/DDBJ databases">
        <title>Sequencing the genomes of 1000 actinobacteria strains.</title>
        <authorList>
            <person name="Klenk H.-P."/>
        </authorList>
    </citation>
    <scope>NUCLEOTIDE SEQUENCE [LARGE SCALE GENOMIC DNA]</scope>
    <source>
        <strain evidence="1 2">DSM 23871</strain>
    </source>
</reference>
<protein>
    <recommendedName>
        <fullName evidence="3">DUF4868 domain-containing protein</fullName>
    </recommendedName>
</protein>
<dbReference type="RefSeq" id="WP_179457866.1">
    <property type="nucleotide sequence ID" value="NZ_BAAAPX010000001.1"/>
</dbReference>
<organism evidence="1 2">
    <name type="scientific">Leifsonia soli</name>
    <dbReference type="NCBI Taxonomy" id="582665"/>
    <lineage>
        <taxon>Bacteria</taxon>
        <taxon>Bacillati</taxon>
        <taxon>Actinomycetota</taxon>
        <taxon>Actinomycetes</taxon>
        <taxon>Micrococcales</taxon>
        <taxon>Microbacteriaceae</taxon>
        <taxon>Leifsonia</taxon>
    </lineage>
</organism>
<name>A0A852T6N1_9MICO</name>
<dbReference type="Proteomes" id="UP000589620">
    <property type="component" value="Unassembled WGS sequence"/>
</dbReference>
<sequence>MPITIPDPTTPMTLVVTWTTGANVHGRRLMIGGDVAEGLRGFAAQAAATAELEGGRTYDPDESQDDTPYFVADHEEAWDVALLDTIRHGDGLPEANGDDLKRAFTCYALVVGDSEAPTLYIRKANPVALARKPLIAGLVDNTIKKITSPLFSFDSKFDVIVTPEQIYAIDKSNFERLFKETEAVLARAGEWVDALIGDLPITGSSRDTLIDIARRNSFHRKKIQSIGRRAYMQKLTPALLRTKMQDHGLDADTLMPNGELDFAEANVRDLLRLLNEDLFRGDFSDEQFAASSKQLARS</sequence>
<evidence type="ECO:0000313" key="1">
    <source>
        <dbReference type="EMBL" id="NYD76120.1"/>
    </source>
</evidence>
<keyword evidence="2" id="KW-1185">Reference proteome</keyword>
<proteinExistence type="predicted"/>
<evidence type="ECO:0000313" key="2">
    <source>
        <dbReference type="Proteomes" id="UP000589620"/>
    </source>
</evidence>
<comment type="caution">
    <text evidence="1">The sequence shown here is derived from an EMBL/GenBank/DDBJ whole genome shotgun (WGS) entry which is preliminary data.</text>
</comment>